<dbReference type="GO" id="GO:0005085">
    <property type="term" value="F:guanyl-nucleotide exchange factor activity"/>
    <property type="evidence" value="ECO:0007669"/>
    <property type="project" value="UniProtKB-KW"/>
</dbReference>
<reference evidence="3 4" key="2">
    <citation type="submission" date="2014-03" db="EMBL/GenBank/DDBJ databases">
        <title>The Genome Sequence of Anncaliia algerae insect isolate PRA339.</title>
        <authorList>
            <consortium name="The Broad Institute Genome Sequencing Platform"/>
            <consortium name="The Broad Institute Genome Sequencing Center for Infectious Disease"/>
            <person name="Cuomo C."/>
            <person name="Becnel J."/>
            <person name="Sanscrainte N."/>
            <person name="Walker B."/>
            <person name="Young S.K."/>
            <person name="Zeng Q."/>
            <person name="Gargeya S."/>
            <person name="Fitzgerald M."/>
            <person name="Haas B."/>
            <person name="Abouelleil A."/>
            <person name="Alvarado L."/>
            <person name="Arachchi H.M."/>
            <person name="Berlin A.M."/>
            <person name="Chapman S.B."/>
            <person name="Dewar J."/>
            <person name="Goldberg J."/>
            <person name="Griggs A."/>
            <person name="Gujja S."/>
            <person name="Hansen M."/>
            <person name="Howarth C."/>
            <person name="Imamovic A."/>
            <person name="Larimer J."/>
            <person name="McCowan C."/>
            <person name="Murphy C."/>
            <person name="Neiman D."/>
            <person name="Pearson M."/>
            <person name="Priest M."/>
            <person name="Roberts A."/>
            <person name="Saif S."/>
            <person name="Shea T."/>
            <person name="Sisk P."/>
            <person name="Sykes S."/>
            <person name="Wortman J."/>
            <person name="Nusbaum C."/>
            <person name="Birren B."/>
        </authorList>
    </citation>
    <scope>NUCLEOTIDE SEQUENCE [LARGE SCALE GENOMIC DNA]</scope>
    <source>
        <strain evidence="3 4">PRA339</strain>
    </source>
</reference>
<dbReference type="Gene3D" id="1.20.900.10">
    <property type="entry name" value="Dbl homology (DH) domain"/>
    <property type="match status" value="1"/>
</dbReference>
<dbReference type="Pfam" id="PF00780">
    <property type="entry name" value="CNH"/>
    <property type="match status" value="1"/>
</dbReference>
<evidence type="ECO:0000259" key="2">
    <source>
        <dbReference type="PROSITE" id="PS50010"/>
    </source>
</evidence>
<dbReference type="VEuPathDB" id="MicrosporidiaDB:H312_02251"/>
<protein>
    <recommendedName>
        <fullName evidence="2">DH domain-containing protein</fullName>
    </recommendedName>
</protein>
<dbReference type="InterPro" id="IPR052233">
    <property type="entry name" value="Rho-type_GEFs"/>
</dbReference>
<dbReference type="InterPro" id="IPR000219">
    <property type="entry name" value="DH_dom"/>
</dbReference>
<dbReference type="EMBL" id="KK365186">
    <property type="protein sequence ID" value="KCZ80344.1"/>
    <property type="molecule type" value="Genomic_DNA"/>
</dbReference>
<dbReference type="AlphaFoldDB" id="A0A059F019"/>
<dbReference type="OrthoDB" id="2272012at2759"/>
<dbReference type="STRING" id="1288291.A0A059F019"/>
<organism evidence="3 4">
    <name type="scientific">Anncaliia algerae PRA339</name>
    <dbReference type="NCBI Taxonomy" id="1288291"/>
    <lineage>
        <taxon>Eukaryota</taxon>
        <taxon>Fungi</taxon>
        <taxon>Fungi incertae sedis</taxon>
        <taxon>Microsporidia</taxon>
        <taxon>Tubulinosematoidea</taxon>
        <taxon>Tubulinosematidae</taxon>
        <taxon>Anncaliia</taxon>
    </lineage>
</organism>
<dbReference type="InterPro" id="IPR035899">
    <property type="entry name" value="DBL_dom_sf"/>
</dbReference>
<dbReference type="Pfam" id="PF00621">
    <property type="entry name" value="RhoGEF"/>
    <property type="match status" value="1"/>
</dbReference>
<sequence length="727" mass="86654">MANKEIEALFELYESEKNYVFELNIWCVSLKRAIKFTPIFDNIKATYLNNLFFCEMSKILKVHTCLLEDFNRIFPEDKSKINEKNINDLLINVYNVFIEFVKQINVYNEYLMNLPRIDFFFDYRYKNDKEFNIFVSRFLQKNGIDKLGYKHFIYKPAFKLVRYPLLLEGLVKRINVLEIKDNFIKILNDIKNFNSQSEIILGEAKNDFRLYQFREILRNRLMSKSVPNLFLWSRKRKIFDERDLFVKINSLINNYRVIVLDNYILFCDVVVMQDENEMIYLKYYIEQFKYLYKVLGEENELNRYSIELHDFNEEEKILIYFKHQRDMINWLNSFDISVRSTLKFFDKRIKILEESKLPLKDIKLICTPYIYEKMTSTKSINYTLALPPEKNFFKNIAQFCNKKNNLDSLQLPDQSINGEDMYKYTSIFRNFFSKAQIIEHVISFEKLPNLQIDGSLKIIANQSGTFMMTNNEYKNISSIIPKDMIYALEPNVLILLVDNSCVVSPLNSNSSSLDIYFVRKNISKFFYIYLYDMPYIFMVELKNAESRIFYYEITEFDNTIRMILRGEFYVPSQVVFLEALEGSNLIVVSEIFTCVNINSTIIKEISVNDEIIKICYFSMIEKPEGKKILHIGDGNFILCYKNFGYVVSSEFKIFNSSLFYAWDESAHDFKIFGKYLVVLGNYCIYVFDLSNSLLVFYDCSNNYYFLKNSKKPQIHDNTKIYDLILPE</sequence>
<dbReference type="Proteomes" id="UP000030655">
    <property type="component" value="Unassembled WGS sequence"/>
</dbReference>
<dbReference type="PANTHER" id="PTHR46572">
    <property type="entry name" value="RHO1 GDP-GTP EXCHANGE PROTEIN 1-RELATED"/>
    <property type="match status" value="1"/>
</dbReference>
<keyword evidence="4" id="KW-1185">Reference proteome</keyword>
<evidence type="ECO:0000256" key="1">
    <source>
        <dbReference type="ARBA" id="ARBA00022658"/>
    </source>
</evidence>
<proteinExistence type="predicted"/>
<feature type="domain" description="DH" evidence="2">
    <location>
        <begin position="4"/>
        <end position="196"/>
    </location>
</feature>
<name>A0A059F019_9MICR</name>
<dbReference type="SUPFAM" id="SSF48065">
    <property type="entry name" value="DBL homology domain (DH-domain)"/>
    <property type="match status" value="1"/>
</dbReference>
<evidence type="ECO:0000313" key="3">
    <source>
        <dbReference type="EMBL" id="KCZ80344.1"/>
    </source>
</evidence>
<accession>A0A059F019</accession>
<dbReference type="PANTHER" id="PTHR46572:SF1">
    <property type="entry name" value="RHO1 GUANINE NUCLEOTIDE EXCHANGE FACTOR TUS1"/>
    <property type="match status" value="1"/>
</dbReference>
<dbReference type="InterPro" id="IPR001180">
    <property type="entry name" value="CNH_dom"/>
</dbReference>
<dbReference type="SMART" id="SM00325">
    <property type="entry name" value="RhoGEF"/>
    <property type="match status" value="1"/>
</dbReference>
<evidence type="ECO:0000313" key="4">
    <source>
        <dbReference type="Proteomes" id="UP000030655"/>
    </source>
</evidence>
<gene>
    <name evidence="3" type="ORF">H312_02251</name>
</gene>
<keyword evidence="1" id="KW-0344">Guanine-nucleotide releasing factor</keyword>
<reference evidence="4" key="1">
    <citation type="submission" date="2013-02" db="EMBL/GenBank/DDBJ databases">
        <authorList>
            <consortium name="The Broad Institute Genome Sequencing Platform"/>
            <person name="Cuomo C."/>
            <person name="Becnel J."/>
            <person name="Sanscrainte N."/>
            <person name="Walker B."/>
            <person name="Young S.K."/>
            <person name="Zeng Q."/>
            <person name="Gargeya S."/>
            <person name="Fitzgerald M."/>
            <person name="Haas B."/>
            <person name="Abouelleil A."/>
            <person name="Alvarado L."/>
            <person name="Arachchi H.M."/>
            <person name="Berlin A.M."/>
            <person name="Chapman S.B."/>
            <person name="Dewar J."/>
            <person name="Goldberg J."/>
            <person name="Griggs A."/>
            <person name="Gujja S."/>
            <person name="Hansen M."/>
            <person name="Howarth C."/>
            <person name="Imamovic A."/>
            <person name="Larimer J."/>
            <person name="McCowan C."/>
            <person name="Murphy C."/>
            <person name="Neiman D."/>
            <person name="Pearson M."/>
            <person name="Priest M."/>
            <person name="Roberts A."/>
            <person name="Saif S."/>
            <person name="Shea T."/>
            <person name="Sisk P."/>
            <person name="Sykes S."/>
            <person name="Wortman J."/>
            <person name="Nusbaum C."/>
            <person name="Birren B."/>
        </authorList>
    </citation>
    <scope>NUCLEOTIDE SEQUENCE [LARGE SCALE GENOMIC DNA]</scope>
    <source>
        <strain evidence="4">PRA339</strain>
    </source>
</reference>
<dbReference type="PROSITE" id="PS50010">
    <property type="entry name" value="DH_2"/>
    <property type="match status" value="1"/>
</dbReference>
<dbReference type="HOGENOM" id="CLU_018585_0_0_1"/>